<gene>
    <name evidence="2" type="ORF">QB898_08775</name>
</gene>
<reference evidence="2 3" key="1">
    <citation type="submission" date="2023-04" db="EMBL/GenBank/DDBJ databases">
        <title>Ottowia paracancer sp. nov., isolated from human stomach.</title>
        <authorList>
            <person name="Song Y."/>
        </authorList>
    </citation>
    <scope>NUCLEOTIDE SEQUENCE [LARGE SCALE GENOMIC DNA]</scope>
    <source>
        <strain evidence="2 3">10c7w1</strain>
    </source>
</reference>
<dbReference type="EMBL" id="JARVII010000017">
    <property type="protein sequence ID" value="MDG9699798.1"/>
    <property type="molecule type" value="Genomic_DNA"/>
</dbReference>
<protein>
    <recommendedName>
        <fullName evidence="4">Transmembrane protein</fullName>
    </recommendedName>
</protein>
<dbReference type="Proteomes" id="UP001237156">
    <property type="component" value="Unassembled WGS sequence"/>
</dbReference>
<feature type="transmembrane region" description="Helical" evidence="1">
    <location>
        <begin position="67"/>
        <end position="88"/>
    </location>
</feature>
<keyword evidence="1" id="KW-0812">Transmembrane</keyword>
<evidence type="ECO:0000313" key="2">
    <source>
        <dbReference type="EMBL" id="MDG9699798.1"/>
    </source>
</evidence>
<feature type="transmembrane region" description="Helical" evidence="1">
    <location>
        <begin position="36"/>
        <end position="61"/>
    </location>
</feature>
<accession>A0AAW6RNA5</accession>
<proteinExistence type="predicted"/>
<evidence type="ECO:0008006" key="4">
    <source>
        <dbReference type="Google" id="ProtNLM"/>
    </source>
</evidence>
<organism evidence="2 3">
    <name type="scientific">Ottowia cancrivicina</name>
    <dbReference type="NCBI Taxonomy" id="3040346"/>
    <lineage>
        <taxon>Bacteria</taxon>
        <taxon>Pseudomonadati</taxon>
        <taxon>Pseudomonadota</taxon>
        <taxon>Betaproteobacteria</taxon>
        <taxon>Burkholderiales</taxon>
        <taxon>Comamonadaceae</taxon>
        <taxon>Ottowia</taxon>
    </lineage>
</organism>
<dbReference type="AlphaFoldDB" id="A0AAW6RNA5"/>
<keyword evidence="1" id="KW-0472">Membrane</keyword>
<keyword evidence="1" id="KW-1133">Transmembrane helix</keyword>
<keyword evidence="3" id="KW-1185">Reference proteome</keyword>
<comment type="caution">
    <text evidence="2">The sequence shown here is derived from an EMBL/GenBank/DDBJ whole genome shotgun (WGS) entry which is preliminary data.</text>
</comment>
<feature type="transmembrane region" description="Helical" evidence="1">
    <location>
        <begin position="208"/>
        <end position="226"/>
    </location>
</feature>
<sequence>MPSHSRPSQPARASFRSIRLPASNALRRHLRQRHALWLHGWLIGLLTLAAMWSASVALRLAGLDWLALRYALCIGAGYAVYLLLLRCWAAWLLRQRRAADAPDPVTDLLDAAADASARSAGDDALAASGEDGDFAGGGASGSFDAEEGGVDALLDSAAEGIVDGVVDAGGAAEEGAVVLIPVLLIFALALVSFVGAGLLLLLLFGTDVLLAVAVELAFAWAAARTATRLQRQGWLTAAIRLSYKPLLAALISATLLGAAIDYLAPGARTLPEAVRLLRSGSA</sequence>
<evidence type="ECO:0000313" key="3">
    <source>
        <dbReference type="Proteomes" id="UP001237156"/>
    </source>
</evidence>
<feature type="transmembrane region" description="Helical" evidence="1">
    <location>
        <begin position="177"/>
        <end position="202"/>
    </location>
</feature>
<feature type="transmembrane region" description="Helical" evidence="1">
    <location>
        <begin position="246"/>
        <end position="264"/>
    </location>
</feature>
<evidence type="ECO:0000256" key="1">
    <source>
        <dbReference type="SAM" id="Phobius"/>
    </source>
</evidence>
<name>A0AAW6RNA5_9BURK</name>
<dbReference type="RefSeq" id="WP_279524634.1">
    <property type="nucleotide sequence ID" value="NZ_JARVII010000017.1"/>
</dbReference>